<dbReference type="InterPro" id="IPR008952">
    <property type="entry name" value="Tetraspanin_EC2_sf"/>
</dbReference>
<evidence type="ECO:0000313" key="8">
    <source>
        <dbReference type="Proteomes" id="UP000494106"/>
    </source>
</evidence>
<keyword evidence="5 6" id="KW-0472">Membrane</keyword>
<dbReference type="Pfam" id="PF00335">
    <property type="entry name" value="Tetraspanin"/>
    <property type="match status" value="1"/>
</dbReference>
<protein>
    <recommendedName>
        <fullName evidence="6">Tetraspanin</fullName>
    </recommendedName>
</protein>
<evidence type="ECO:0000256" key="3">
    <source>
        <dbReference type="ARBA" id="ARBA00022692"/>
    </source>
</evidence>
<name>A0A8S1A774_ARCPL</name>
<reference evidence="7 8" key="1">
    <citation type="submission" date="2020-04" db="EMBL/GenBank/DDBJ databases">
        <authorList>
            <person name="Wallbank WR R."/>
            <person name="Pardo Diaz C."/>
            <person name="Kozak K."/>
            <person name="Martin S."/>
            <person name="Jiggins C."/>
            <person name="Moest M."/>
            <person name="Warren A I."/>
            <person name="Byers J.R.P. K."/>
            <person name="Montejo-Kovacevich G."/>
            <person name="Yen C E."/>
        </authorList>
    </citation>
    <scope>NUCLEOTIDE SEQUENCE [LARGE SCALE GENOMIC DNA]</scope>
</reference>
<comment type="caution">
    <text evidence="7">The sequence shown here is derived from an EMBL/GenBank/DDBJ whole genome shotgun (WGS) entry which is preliminary data.</text>
</comment>
<feature type="transmembrane region" description="Helical" evidence="6">
    <location>
        <begin position="84"/>
        <end position="103"/>
    </location>
</feature>
<dbReference type="Proteomes" id="UP000494106">
    <property type="component" value="Unassembled WGS sequence"/>
</dbReference>
<dbReference type="SUPFAM" id="SSF48652">
    <property type="entry name" value="Tetraspanin"/>
    <property type="match status" value="1"/>
</dbReference>
<comment type="subcellular location">
    <subcellularLocation>
        <location evidence="1 6">Membrane</location>
        <topology evidence="1 6">Multi-pass membrane protein</topology>
    </subcellularLocation>
</comment>
<dbReference type="Gene3D" id="1.10.1450.10">
    <property type="entry name" value="Tetraspanin"/>
    <property type="match status" value="1"/>
</dbReference>
<keyword evidence="8" id="KW-1185">Reference proteome</keyword>
<dbReference type="PIRSF" id="PIRSF002419">
    <property type="entry name" value="Tetraspanin"/>
    <property type="match status" value="1"/>
</dbReference>
<evidence type="ECO:0000256" key="5">
    <source>
        <dbReference type="ARBA" id="ARBA00023136"/>
    </source>
</evidence>
<feature type="transmembrane region" description="Helical" evidence="6">
    <location>
        <begin position="12"/>
        <end position="34"/>
    </location>
</feature>
<dbReference type="OrthoDB" id="432835at2759"/>
<dbReference type="InterPro" id="IPR000301">
    <property type="entry name" value="Tetraspanin_animals"/>
</dbReference>
<sequence>MCLRFLVKYILFFVNFIFTLLGLALIGLGVAALYQFQEVFDTVLTQTNIDIHFLPYVVIGVGAFIFLVSFCGCCGAIVESKCLLITYAVINGIIAAAKIYLVVELLTQYSYIRLTVENYVDQAFDDPALNHTFHAMEYLLQCCGTTGPESYNITFQNVSYVPPTCCGRDINIGDLINIGENEIPEGDISDLCTLEESFQVGCTATLGQLVETWTRNLGYILIVVIVVEVVALVFASYLASTIKMKY</sequence>
<accession>A0A8S1A774</accession>
<dbReference type="PANTHER" id="PTHR19282">
    <property type="entry name" value="TETRASPANIN"/>
    <property type="match status" value="1"/>
</dbReference>
<gene>
    <name evidence="7" type="ORF">APLA_LOCUS8267</name>
</gene>
<evidence type="ECO:0000256" key="1">
    <source>
        <dbReference type="ARBA" id="ARBA00004141"/>
    </source>
</evidence>
<evidence type="ECO:0000256" key="6">
    <source>
        <dbReference type="RuleBase" id="RU361218"/>
    </source>
</evidence>
<evidence type="ECO:0000256" key="4">
    <source>
        <dbReference type="ARBA" id="ARBA00022989"/>
    </source>
</evidence>
<evidence type="ECO:0000313" key="7">
    <source>
        <dbReference type="EMBL" id="CAB3240427.1"/>
    </source>
</evidence>
<keyword evidence="3 6" id="KW-0812">Transmembrane</keyword>
<dbReference type="EMBL" id="CADEBC010000505">
    <property type="protein sequence ID" value="CAB3240427.1"/>
    <property type="molecule type" value="Genomic_DNA"/>
</dbReference>
<dbReference type="GO" id="GO:0005886">
    <property type="term" value="C:plasma membrane"/>
    <property type="evidence" value="ECO:0007669"/>
    <property type="project" value="TreeGrafter"/>
</dbReference>
<dbReference type="PRINTS" id="PR00259">
    <property type="entry name" value="TMFOUR"/>
</dbReference>
<proteinExistence type="inferred from homology"/>
<dbReference type="InterPro" id="IPR018499">
    <property type="entry name" value="Tetraspanin/Peripherin"/>
</dbReference>
<keyword evidence="4 6" id="KW-1133">Transmembrane helix</keyword>
<feature type="transmembrane region" description="Helical" evidence="6">
    <location>
        <begin position="54"/>
        <end position="77"/>
    </location>
</feature>
<dbReference type="PANTHER" id="PTHR19282:SF551">
    <property type="entry name" value="RE08073P-RELATED"/>
    <property type="match status" value="1"/>
</dbReference>
<evidence type="ECO:0000256" key="2">
    <source>
        <dbReference type="ARBA" id="ARBA00006840"/>
    </source>
</evidence>
<comment type="similarity">
    <text evidence="2 6">Belongs to the tetraspanin (TM4SF) family.</text>
</comment>
<feature type="transmembrane region" description="Helical" evidence="6">
    <location>
        <begin position="217"/>
        <end position="239"/>
    </location>
</feature>
<dbReference type="AlphaFoldDB" id="A0A8S1A774"/>
<organism evidence="7 8">
    <name type="scientific">Arctia plantaginis</name>
    <name type="common">Wood tiger moth</name>
    <name type="synonym">Phalaena plantaginis</name>
    <dbReference type="NCBI Taxonomy" id="874455"/>
    <lineage>
        <taxon>Eukaryota</taxon>
        <taxon>Metazoa</taxon>
        <taxon>Ecdysozoa</taxon>
        <taxon>Arthropoda</taxon>
        <taxon>Hexapoda</taxon>
        <taxon>Insecta</taxon>
        <taxon>Pterygota</taxon>
        <taxon>Neoptera</taxon>
        <taxon>Endopterygota</taxon>
        <taxon>Lepidoptera</taxon>
        <taxon>Glossata</taxon>
        <taxon>Ditrysia</taxon>
        <taxon>Noctuoidea</taxon>
        <taxon>Erebidae</taxon>
        <taxon>Arctiinae</taxon>
        <taxon>Arctia</taxon>
    </lineage>
</organism>